<sequence>MPYRSVAELPPAVKDLPTHAKEIYMAAFNAAFEQYKDRGEQREALAHGTAWAAVKTKYKKNDDGNWVAKEAKVDEIKDKHAEILQEYGRRNAVKDAARIHKIIELLQELLDTDEETRDAEKVKKVVKEADACLLLVKEQAVVKTEDGAKYPIEAFVYAPDSEKPSDWKLRIWEDLTKKVTKKQLTAAAQYLTPGGYKGQRVDIPKEGLAMVKRKLRTAFRKLEVADEDIPKWVQEAETRTVLSDYVSLSEATVTGKGIATVVVIKPGLNSSGERYYPPEVLARDFSLFEGVKMYADHPTSEEEKERPERSIKDWVATLKNVHVDKTGQIIGEAVVVEPWMQAKLAALRDKNMLQEMGISINAVGTASKGEIEGAKTNVIERIVRVRSVDFVTEPGAGGEVRMYEAEDADLISLETLKERRPDLVKAIEVEVKAGIIKEVKKTMELEEKVKELETGIETLTKERDELKAKISEAEKATRIAEAKSVIDEAISKSELPEAAKKRLAEKFAGAESAEGIVEAVKAESDYVAALRESGKVTGMGGSKPDPEADHKALVEAFKRTGMSDKEAEIAAAGR</sequence>
<dbReference type="InterPro" id="IPR037205">
    <property type="entry name" value="ChaB_sf"/>
</dbReference>
<gene>
    <name evidence="2" type="ORF">MM171B00512_0026</name>
</gene>
<name>A0A6M3MEB9_9ZZZZ</name>
<dbReference type="AlphaFoldDB" id="A0A6M3MEB9"/>
<reference evidence="2" key="1">
    <citation type="submission" date="2020-03" db="EMBL/GenBank/DDBJ databases">
        <title>The deep terrestrial virosphere.</title>
        <authorList>
            <person name="Holmfeldt K."/>
            <person name="Nilsson E."/>
            <person name="Simone D."/>
            <person name="Lopez-Fernandez M."/>
            <person name="Wu X."/>
            <person name="de Brujin I."/>
            <person name="Lundin D."/>
            <person name="Andersson A."/>
            <person name="Bertilsson S."/>
            <person name="Dopson M."/>
        </authorList>
    </citation>
    <scope>NUCLEOTIDE SEQUENCE</scope>
    <source>
        <strain evidence="2">MM171B00512</strain>
    </source>
</reference>
<evidence type="ECO:0000313" key="2">
    <source>
        <dbReference type="EMBL" id="QJB03983.1"/>
    </source>
</evidence>
<dbReference type="Pfam" id="PF06150">
    <property type="entry name" value="ChaB"/>
    <property type="match status" value="1"/>
</dbReference>
<dbReference type="Gene3D" id="1.10.1740.70">
    <property type="entry name" value="ChaB"/>
    <property type="match status" value="1"/>
</dbReference>
<organism evidence="2">
    <name type="scientific">viral metagenome</name>
    <dbReference type="NCBI Taxonomy" id="1070528"/>
    <lineage>
        <taxon>unclassified sequences</taxon>
        <taxon>metagenomes</taxon>
        <taxon>organismal metagenomes</taxon>
    </lineage>
</organism>
<keyword evidence="1" id="KW-0175">Coiled coil</keyword>
<dbReference type="InterPro" id="IPR009317">
    <property type="entry name" value="ChaB"/>
</dbReference>
<proteinExistence type="predicted"/>
<dbReference type="SUPFAM" id="SSF140376">
    <property type="entry name" value="ChaB-like"/>
    <property type="match status" value="1"/>
</dbReference>
<protein>
    <submittedName>
        <fullName evidence="2">Uncharacterized protein</fullName>
    </submittedName>
</protein>
<accession>A0A6M3MEB9</accession>
<evidence type="ECO:0000256" key="1">
    <source>
        <dbReference type="SAM" id="Coils"/>
    </source>
</evidence>
<dbReference type="EMBL" id="MT143867">
    <property type="protein sequence ID" value="QJB03983.1"/>
    <property type="molecule type" value="Genomic_DNA"/>
</dbReference>
<feature type="coiled-coil region" evidence="1">
    <location>
        <begin position="442"/>
        <end position="483"/>
    </location>
</feature>